<dbReference type="Pfam" id="PF00462">
    <property type="entry name" value="Glutaredoxin"/>
    <property type="match status" value="1"/>
</dbReference>
<reference evidence="3 4" key="1">
    <citation type="journal article" date="2010" name="J. Bacteriol.">
        <title>The complete genome sequence of Croceibacter atlanticus HTCC2559T.</title>
        <authorList>
            <person name="Oh H.M."/>
            <person name="Kang I."/>
            <person name="Ferriera S."/>
            <person name="Giovannoni S.J."/>
            <person name="Cho J.C."/>
        </authorList>
    </citation>
    <scope>NUCLEOTIDE SEQUENCE [LARGE SCALE GENOMIC DNA]</scope>
    <source>
        <strain evidence="4">ATCC BAA-628 / HTCC2559 / KCTC 12090</strain>
    </source>
</reference>
<sequence length="113" mass="13012">MKFFVSIICVLLFTSLTFSQSNPLVIKEKTPLIIYGSNTCHYCIDTKLFLKEKNIEFIFYDIDLSVSKLNEMLKKLSTNGVDISNVKLPVIDKSGKLFMNDSKFQDFLKMLVQ</sequence>
<dbReference type="OrthoDB" id="9795531at2"/>
<evidence type="ECO:0000259" key="2">
    <source>
        <dbReference type="Pfam" id="PF00462"/>
    </source>
</evidence>
<dbReference type="eggNOG" id="COG0695">
    <property type="taxonomic scope" value="Bacteria"/>
</dbReference>
<dbReference type="EMBL" id="CP002046">
    <property type="protein sequence ID" value="EAP87338.1"/>
    <property type="molecule type" value="Genomic_DNA"/>
</dbReference>
<keyword evidence="4" id="KW-1185">Reference proteome</keyword>
<evidence type="ECO:0000256" key="1">
    <source>
        <dbReference type="SAM" id="SignalP"/>
    </source>
</evidence>
<evidence type="ECO:0000313" key="4">
    <source>
        <dbReference type="Proteomes" id="UP000002297"/>
    </source>
</evidence>
<dbReference type="GeneID" id="89452051"/>
<dbReference type="AlphaFoldDB" id="A3U521"/>
<proteinExistence type="predicted"/>
<dbReference type="KEGG" id="cat:CA2559_01245"/>
<gene>
    <name evidence="3" type="ordered locus">CA2559_01245</name>
</gene>
<protein>
    <recommendedName>
        <fullName evidence="2">Glutaredoxin domain-containing protein</fullName>
    </recommendedName>
</protein>
<dbReference type="InterPro" id="IPR002109">
    <property type="entry name" value="Glutaredoxin"/>
</dbReference>
<keyword evidence="1" id="KW-0732">Signal</keyword>
<dbReference type="InterPro" id="IPR036249">
    <property type="entry name" value="Thioredoxin-like_sf"/>
</dbReference>
<dbReference type="STRING" id="216432.CA2559_01245"/>
<name>A3U521_CROAH</name>
<dbReference type="SUPFAM" id="SSF52833">
    <property type="entry name" value="Thioredoxin-like"/>
    <property type="match status" value="1"/>
</dbReference>
<dbReference type="HOGENOM" id="CLU_2129299_0_0_10"/>
<dbReference type="PROSITE" id="PS51354">
    <property type="entry name" value="GLUTAREDOXIN_2"/>
    <property type="match status" value="1"/>
</dbReference>
<dbReference type="Proteomes" id="UP000002297">
    <property type="component" value="Chromosome"/>
</dbReference>
<feature type="domain" description="Glutaredoxin" evidence="2">
    <location>
        <begin position="33"/>
        <end position="91"/>
    </location>
</feature>
<dbReference type="Gene3D" id="3.40.30.10">
    <property type="entry name" value="Glutaredoxin"/>
    <property type="match status" value="1"/>
</dbReference>
<organism evidence="3 4">
    <name type="scientific">Croceibacter atlanticus (strain ATCC BAA-628 / JCM 21780 / CIP 108009 / IAM 15332 / KCTC 12090 / HTCC2559)</name>
    <dbReference type="NCBI Taxonomy" id="216432"/>
    <lineage>
        <taxon>Bacteria</taxon>
        <taxon>Pseudomonadati</taxon>
        <taxon>Bacteroidota</taxon>
        <taxon>Flavobacteriia</taxon>
        <taxon>Flavobacteriales</taxon>
        <taxon>Flavobacteriaceae</taxon>
        <taxon>Croceibacter</taxon>
    </lineage>
</organism>
<accession>A3U521</accession>
<feature type="chain" id="PRO_5002660212" description="Glutaredoxin domain-containing protein" evidence="1">
    <location>
        <begin position="22"/>
        <end position="113"/>
    </location>
</feature>
<feature type="signal peptide" evidence="1">
    <location>
        <begin position="1"/>
        <end position="21"/>
    </location>
</feature>
<evidence type="ECO:0000313" key="3">
    <source>
        <dbReference type="EMBL" id="EAP87338.1"/>
    </source>
</evidence>
<dbReference type="RefSeq" id="WP_013186016.1">
    <property type="nucleotide sequence ID" value="NC_014230.1"/>
</dbReference>